<evidence type="ECO:0000313" key="4">
    <source>
        <dbReference type="Proteomes" id="UP000195667"/>
    </source>
</evidence>
<gene>
    <name evidence="3" type="ORF">CRENPOLYSF1_1330012</name>
</gene>
<organism evidence="3 4">
    <name type="scientific">Crenothrix polyspora</name>
    <dbReference type="NCBI Taxonomy" id="360316"/>
    <lineage>
        <taxon>Bacteria</taxon>
        <taxon>Pseudomonadati</taxon>
        <taxon>Pseudomonadota</taxon>
        <taxon>Gammaproteobacteria</taxon>
        <taxon>Methylococcales</taxon>
        <taxon>Crenotrichaceae</taxon>
        <taxon>Crenothrix</taxon>
    </lineage>
</organism>
<feature type="domain" description="PepSY" evidence="2">
    <location>
        <begin position="284"/>
        <end position="345"/>
    </location>
</feature>
<dbReference type="InterPro" id="IPR005625">
    <property type="entry name" value="PepSY-ass_TM"/>
</dbReference>
<accession>A0A1R4H1H0</accession>
<keyword evidence="1" id="KW-1133">Transmembrane helix</keyword>
<keyword evidence="4" id="KW-1185">Reference proteome</keyword>
<reference evidence="4" key="1">
    <citation type="submission" date="2017-02" db="EMBL/GenBank/DDBJ databases">
        <authorList>
            <person name="Daims H."/>
        </authorList>
    </citation>
    <scope>NUCLEOTIDE SEQUENCE [LARGE SCALE GENOMIC DNA]</scope>
</reference>
<keyword evidence="1" id="KW-0472">Membrane</keyword>
<dbReference type="InterPro" id="IPR025711">
    <property type="entry name" value="PepSY"/>
</dbReference>
<dbReference type="RefSeq" id="WP_087142383.1">
    <property type="nucleotide sequence ID" value="NZ_FUKI01000039.1"/>
</dbReference>
<protein>
    <submittedName>
        <fullName evidence="3">Putative iron-regulated membrane protein</fullName>
    </submittedName>
</protein>
<dbReference type="EMBL" id="FUKI01000039">
    <property type="protein sequence ID" value="SJM90078.1"/>
    <property type="molecule type" value="Genomic_DNA"/>
</dbReference>
<dbReference type="Pfam" id="PF03929">
    <property type="entry name" value="PepSY_TM"/>
    <property type="match status" value="1"/>
</dbReference>
<feature type="transmembrane region" description="Helical" evidence="1">
    <location>
        <begin position="231"/>
        <end position="251"/>
    </location>
</feature>
<feature type="transmembrane region" description="Helical" evidence="1">
    <location>
        <begin position="35"/>
        <end position="60"/>
    </location>
</feature>
<evidence type="ECO:0000259" key="2">
    <source>
        <dbReference type="Pfam" id="PF03413"/>
    </source>
</evidence>
<feature type="transmembrane region" description="Helical" evidence="1">
    <location>
        <begin position="378"/>
        <end position="399"/>
    </location>
</feature>
<name>A0A1R4H1H0_9GAMM</name>
<dbReference type="AlphaFoldDB" id="A0A1R4H1H0"/>
<sequence length="419" mass="46979">MKPTSPYLLPSVAYSTSELRNLNRLKARRKRWLDVHLWLGLTLGFFLALFGLTGSVLVFYEEIDNLLNTDLRQIPAQTKGESAYHPLSEILAAAKTSLPSEAKLGFVDYPADNETTYKFGFNFPTTTPEKIDEWFVYVDPYQARVIGKQLIKKADELLPHPLIPFVFRLHFALLAGETGGIIVGIMGVILVFSLLTGLIVWWPLTGHWRRALTIKHHASAKRLNHDLHQTFGFYSFPVLLAILLSGVYMNLPDPFMVLVKQLSPGTQGFNDTPHSSPAQGRSPIGLGQALTIARNRYPEGRVDWLSNAESETGAYIIGISDVPGLSRFWSERQISIDQYSGAILKAQDPSTRQTAGQTFVEWQWPLHSGRAFGWPGRITVFVAGLACPVLFITGVIRWLQKRRAKKVKREGSKKHLGFP</sequence>
<dbReference type="Proteomes" id="UP000195667">
    <property type="component" value="Unassembled WGS sequence"/>
</dbReference>
<evidence type="ECO:0000313" key="3">
    <source>
        <dbReference type="EMBL" id="SJM90078.1"/>
    </source>
</evidence>
<dbReference type="Pfam" id="PF03413">
    <property type="entry name" value="PepSY"/>
    <property type="match status" value="1"/>
</dbReference>
<keyword evidence="1" id="KW-0812">Transmembrane</keyword>
<feature type="transmembrane region" description="Helical" evidence="1">
    <location>
        <begin position="181"/>
        <end position="204"/>
    </location>
</feature>
<dbReference type="OrthoDB" id="5294804at2"/>
<proteinExistence type="predicted"/>
<dbReference type="PANTHER" id="PTHR34219">
    <property type="entry name" value="IRON-REGULATED INNER MEMBRANE PROTEIN-RELATED"/>
    <property type="match status" value="1"/>
</dbReference>
<evidence type="ECO:0000256" key="1">
    <source>
        <dbReference type="SAM" id="Phobius"/>
    </source>
</evidence>